<evidence type="ECO:0000313" key="12">
    <source>
        <dbReference type="Proteomes" id="UP000001137"/>
    </source>
</evidence>
<protein>
    <submittedName>
        <fullName evidence="11">Glycoside hydrolase family 4</fullName>
    </submittedName>
</protein>
<dbReference type="Proteomes" id="UP000001137">
    <property type="component" value="Chromosome"/>
</dbReference>
<dbReference type="STRING" id="397948.Cmaq_1215"/>
<accession>A8ME36</accession>
<dbReference type="GO" id="GO:0016616">
    <property type="term" value="F:oxidoreductase activity, acting on the CH-OH group of donors, NAD or NADP as acceptor"/>
    <property type="evidence" value="ECO:0007669"/>
    <property type="project" value="InterPro"/>
</dbReference>
<keyword evidence="9" id="KW-0326">Glycosidase</keyword>
<dbReference type="Pfam" id="PF02056">
    <property type="entry name" value="Glyco_hydro_4"/>
    <property type="match status" value="1"/>
</dbReference>
<dbReference type="RefSeq" id="WP_012186261.1">
    <property type="nucleotide sequence ID" value="NC_009954.1"/>
</dbReference>
<dbReference type="InterPro" id="IPR001088">
    <property type="entry name" value="Glyco_hydro_4"/>
</dbReference>
<dbReference type="InterPro" id="IPR036291">
    <property type="entry name" value="NAD(P)-bd_dom_sf"/>
</dbReference>
<name>A8ME36_CALMQ</name>
<evidence type="ECO:0000256" key="5">
    <source>
        <dbReference type="ARBA" id="ARBA00022801"/>
    </source>
</evidence>
<dbReference type="GO" id="GO:0004553">
    <property type="term" value="F:hydrolase activity, hydrolyzing O-glycosyl compounds"/>
    <property type="evidence" value="ECO:0007669"/>
    <property type="project" value="InterPro"/>
</dbReference>
<proteinExistence type="inferred from homology"/>
<keyword evidence="6" id="KW-0520">NAD</keyword>
<reference evidence="11 12" key="1">
    <citation type="submission" date="2007-10" db="EMBL/GenBank/DDBJ databases">
        <title>Complete sequence of Caldivirga maquilingensis IC-167.</title>
        <authorList>
            <consortium name="US DOE Joint Genome Institute"/>
            <person name="Copeland A."/>
            <person name="Lucas S."/>
            <person name="Lapidus A."/>
            <person name="Barry K."/>
            <person name="Glavina del Rio T."/>
            <person name="Dalin E."/>
            <person name="Tice H."/>
            <person name="Pitluck S."/>
            <person name="Saunders E."/>
            <person name="Brettin T."/>
            <person name="Bruce D."/>
            <person name="Detter J.C."/>
            <person name="Han C."/>
            <person name="Schmutz J."/>
            <person name="Larimer F."/>
            <person name="Land M."/>
            <person name="Hauser L."/>
            <person name="Kyrpides N."/>
            <person name="Ivanova N."/>
            <person name="Biddle J.F."/>
            <person name="Zhang Z."/>
            <person name="Fitz-Gibbon S.T."/>
            <person name="Lowe T.M."/>
            <person name="Saltikov C."/>
            <person name="House C.H."/>
            <person name="Richardson P."/>
        </authorList>
    </citation>
    <scope>NUCLEOTIDE SEQUENCE [LARGE SCALE GENOMIC DNA]</scope>
    <source>
        <strain evidence="12">ATCC 700844 / DSM 13496 / JCM 10307 / IC-167</strain>
    </source>
</reference>
<keyword evidence="5 11" id="KW-0378">Hydrolase</keyword>
<dbReference type="GeneID" id="5709758"/>
<dbReference type="OrthoDB" id="92947at2157"/>
<dbReference type="GO" id="GO:0046872">
    <property type="term" value="F:metal ion binding"/>
    <property type="evidence" value="ECO:0007669"/>
    <property type="project" value="UniProtKB-KW"/>
</dbReference>
<dbReference type="PANTHER" id="PTHR32092">
    <property type="entry name" value="6-PHOSPHO-BETA-GLUCOSIDASE-RELATED"/>
    <property type="match status" value="1"/>
</dbReference>
<dbReference type="InterPro" id="IPR053715">
    <property type="entry name" value="GH4_Enzyme_sf"/>
</dbReference>
<comment type="similarity">
    <text evidence="3">Belongs to the glycosyl hydrolase 4 family.</text>
</comment>
<evidence type="ECO:0000256" key="8">
    <source>
        <dbReference type="ARBA" id="ARBA00023277"/>
    </source>
</evidence>
<dbReference type="EMBL" id="CP000852">
    <property type="protein sequence ID" value="ABW02042.1"/>
    <property type="molecule type" value="Genomic_DNA"/>
</dbReference>
<organism evidence="11 12">
    <name type="scientific">Caldivirga maquilingensis (strain ATCC 700844 / DSM 13496 / JCM 10307 / IC-167)</name>
    <dbReference type="NCBI Taxonomy" id="397948"/>
    <lineage>
        <taxon>Archaea</taxon>
        <taxon>Thermoproteota</taxon>
        <taxon>Thermoprotei</taxon>
        <taxon>Thermoproteales</taxon>
        <taxon>Thermoproteaceae</taxon>
        <taxon>Caldivirga</taxon>
    </lineage>
</organism>
<keyword evidence="12" id="KW-1185">Reference proteome</keyword>
<evidence type="ECO:0000313" key="11">
    <source>
        <dbReference type="EMBL" id="ABW02042.1"/>
    </source>
</evidence>
<keyword evidence="4" id="KW-0479">Metal-binding</keyword>
<evidence type="ECO:0000259" key="10">
    <source>
        <dbReference type="Pfam" id="PF11975"/>
    </source>
</evidence>
<dbReference type="SUPFAM" id="SSF51735">
    <property type="entry name" value="NAD(P)-binding Rossmann-fold domains"/>
    <property type="match status" value="1"/>
</dbReference>
<keyword evidence="7" id="KW-0464">Manganese</keyword>
<dbReference type="InterPro" id="IPR015955">
    <property type="entry name" value="Lactate_DH/Glyco_Ohase_4_C"/>
</dbReference>
<sequence>MSEQIKNIKICIIGGGSHTFIASILRDIALTKSIHGITLTLMDIDEHRLARSYMLARKYFDELKVPINLERTTDTKACIEGASFVINLAFAIGYDHWGIQVEAAERHGYYRGIDATEWNMVCCYPSLTGFKQYNVALKIAGIMDEINRDAWLIQVSNPVLETTTLVHRQYPKLKIIGYCHGAPGGVRLLVEKALKLDMRRIEWQAVGLNHVVFLTRFKYNGEDAYHLIDEWIEKKAEEFWASYVPGPWEETLSRAAVDMYRLYGLYPLGDTARSGTWKYHRDLKTKIYWYGPIGGVDSEVGWGIRMLRNQEAEAKLENAAFNPSIKATEAYPPVKSGEQIIDFIDSVVNNVERRMILNIPNNGVLPRLPSDAIVEAPVYVKGEVIRPEAIENVPNKMYSYVWYPRIAVTERALEAYLAGSKELLIEALMFDPRTKSTEQAREVIDEILNLPFNEDMKKHYK</sequence>
<dbReference type="Pfam" id="PF11975">
    <property type="entry name" value="Glyco_hydro_4C"/>
    <property type="match status" value="1"/>
</dbReference>
<dbReference type="InterPro" id="IPR022616">
    <property type="entry name" value="Glyco_hydro_4_C"/>
</dbReference>
<evidence type="ECO:0000256" key="3">
    <source>
        <dbReference type="ARBA" id="ARBA00010141"/>
    </source>
</evidence>
<comment type="cofactor">
    <cofactor evidence="1">
        <name>NAD(+)</name>
        <dbReference type="ChEBI" id="CHEBI:57540"/>
    </cofactor>
</comment>
<comment type="cofactor">
    <cofactor evidence="2">
        <name>Mn(2+)</name>
        <dbReference type="ChEBI" id="CHEBI:29035"/>
    </cofactor>
</comment>
<dbReference type="SUPFAM" id="SSF56327">
    <property type="entry name" value="LDH C-terminal domain-like"/>
    <property type="match status" value="1"/>
</dbReference>
<dbReference type="AlphaFoldDB" id="A8ME36"/>
<dbReference type="CAZy" id="GH4">
    <property type="family name" value="Glycoside Hydrolase Family 4"/>
</dbReference>
<gene>
    <name evidence="11" type="ordered locus">Cmaq_1215</name>
</gene>
<dbReference type="GO" id="GO:0005975">
    <property type="term" value="P:carbohydrate metabolic process"/>
    <property type="evidence" value="ECO:0007669"/>
    <property type="project" value="InterPro"/>
</dbReference>
<dbReference type="KEGG" id="cma:Cmaq_1215"/>
<dbReference type="eggNOG" id="arCOG06070">
    <property type="taxonomic scope" value="Archaea"/>
</dbReference>
<dbReference type="Gene3D" id="3.90.1820.10">
    <property type="entry name" value="AglA-like glucosidase"/>
    <property type="match status" value="1"/>
</dbReference>
<dbReference type="PANTHER" id="PTHR32092:SF4">
    <property type="entry name" value="ALPHA-GLUCOSIDASE"/>
    <property type="match status" value="1"/>
</dbReference>
<feature type="domain" description="Glycosyl hydrolase family 4 C-terminal" evidence="10">
    <location>
        <begin position="206"/>
        <end position="434"/>
    </location>
</feature>
<evidence type="ECO:0000256" key="9">
    <source>
        <dbReference type="ARBA" id="ARBA00023295"/>
    </source>
</evidence>
<dbReference type="HOGENOM" id="CLU_045951_1_1_2"/>
<evidence type="ECO:0000256" key="2">
    <source>
        <dbReference type="ARBA" id="ARBA00001936"/>
    </source>
</evidence>
<keyword evidence="8" id="KW-0119">Carbohydrate metabolism</keyword>
<evidence type="ECO:0000256" key="4">
    <source>
        <dbReference type="ARBA" id="ARBA00022723"/>
    </source>
</evidence>
<evidence type="ECO:0000256" key="7">
    <source>
        <dbReference type="ARBA" id="ARBA00023211"/>
    </source>
</evidence>
<evidence type="ECO:0000256" key="6">
    <source>
        <dbReference type="ARBA" id="ARBA00023027"/>
    </source>
</evidence>
<evidence type="ECO:0000256" key="1">
    <source>
        <dbReference type="ARBA" id="ARBA00001911"/>
    </source>
</evidence>